<feature type="compositionally biased region" description="Basic and acidic residues" evidence="1">
    <location>
        <begin position="351"/>
        <end position="364"/>
    </location>
</feature>
<evidence type="ECO:0000256" key="1">
    <source>
        <dbReference type="SAM" id="MobiDB-lite"/>
    </source>
</evidence>
<gene>
    <name evidence="2" type="ORF">KCV03_g8916</name>
</gene>
<dbReference type="Proteomes" id="UP000767238">
    <property type="component" value="Unassembled WGS sequence"/>
</dbReference>
<feature type="compositionally biased region" description="Polar residues" evidence="1">
    <location>
        <begin position="383"/>
        <end position="395"/>
    </location>
</feature>
<reference evidence="2" key="1">
    <citation type="journal article" date="2021" name="J Fungi (Basel)">
        <title>Virulence traits and population genomics of the black yeast Aureobasidium melanogenum.</title>
        <authorList>
            <person name="Cernosa A."/>
            <person name="Sun X."/>
            <person name="Gostincar C."/>
            <person name="Fang C."/>
            <person name="Gunde-Cimerman N."/>
            <person name="Song Z."/>
        </authorList>
    </citation>
    <scope>NUCLEOTIDE SEQUENCE</scope>
    <source>
        <strain evidence="2">EXF-8016</strain>
    </source>
</reference>
<feature type="region of interest" description="Disordered" evidence="1">
    <location>
        <begin position="432"/>
        <end position="534"/>
    </location>
</feature>
<dbReference type="EMBL" id="JAHFYH010000097">
    <property type="protein sequence ID" value="KAH0213431.1"/>
    <property type="molecule type" value="Genomic_DNA"/>
</dbReference>
<proteinExistence type="predicted"/>
<feature type="region of interest" description="Disordered" evidence="1">
    <location>
        <begin position="341"/>
        <end position="413"/>
    </location>
</feature>
<feature type="non-terminal residue" evidence="2">
    <location>
        <position position="534"/>
    </location>
</feature>
<reference evidence="2" key="2">
    <citation type="submission" date="2021-08" db="EMBL/GenBank/DDBJ databases">
        <authorList>
            <person name="Gostincar C."/>
            <person name="Sun X."/>
            <person name="Song Z."/>
            <person name="Gunde-Cimerman N."/>
        </authorList>
    </citation>
    <scope>NUCLEOTIDE SEQUENCE</scope>
    <source>
        <strain evidence="2">EXF-8016</strain>
    </source>
</reference>
<accession>A0A9P8K488</accession>
<feature type="compositionally biased region" description="Polar residues" evidence="1">
    <location>
        <begin position="216"/>
        <end position="231"/>
    </location>
</feature>
<organism evidence="2 3">
    <name type="scientific">Aureobasidium melanogenum</name>
    <name type="common">Aureobasidium pullulans var. melanogenum</name>
    <dbReference type="NCBI Taxonomy" id="46634"/>
    <lineage>
        <taxon>Eukaryota</taxon>
        <taxon>Fungi</taxon>
        <taxon>Dikarya</taxon>
        <taxon>Ascomycota</taxon>
        <taxon>Pezizomycotina</taxon>
        <taxon>Dothideomycetes</taxon>
        <taxon>Dothideomycetidae</taxon>
        <taxon>Dothideales</taxon>
        <taxon>Saccotheciaceae</taxon>
        <taxon>Aureobasidium</taxon>
    </lineage>
</organism>
<feature type="region of interest" description="Disordered" evidence="1">
    <location>
        <begin position="170"/>
        <end position="239"/>
    </location>
</feature>
<feature type="compositionally biased region" description="Basic residues" evidence="1">
    <location>
        <begin position="478"/>
        <end position="487"/>
    </location>
</feature>
<protein>
    <submittedName>
        <fullName evidence="2">Uncharacterized protein</fullName>
    </submittedName>
</protein>
<sequence>MEFRESKAAKHADYVFDSLLNAEALYDEGAYGDCIALLYNLIENYNMGPLPRMKTLVMLCVLHGDWEYAEACRLEAEDIWHHCDKHPEEGYDKAALAKFRASLDNLEKDMRVNPVKPVSEMTDEEVDYRLRLIGDVLVKAPPGPQSHMTFEEIEEMHHIAQRGALEDYYTKHRAPQSAQGEAVHIPTKPPTEGEPSDIQAPESSTSGKHTKHAQHSRNASAPSRLTHQKSSTSERKKVMPVRLRPDASNIVDRISALDPSNPKDSLEKAYEMVKKCYHDQNYLECLAGAKKLLITYQISPKRRLKIFIYMASSAREATEREEYRKLAEGLYEVLVNELPAGEDPNTASLRDNLKRTASKPEKKKPGLFKSILRIGKKTEDSSDSGSPANSNTELSPSPKGIRSTKLRKANYGFTGGTEENIEALRRSAKSLTIHDEESQVSLAPSVKSSRPTASKSTTKIPRSPSGNTIHHTEDLKRRNSKGGHKRAISTSSRKSGRGVETYQDAGTLRRADSVKSVRRRSKPEDAKGKRVGWS</sequence>
<dbReference type="AlphaFoldDB" id="A0A9P8K488"/>
<evidence type="ECO:0000313" key="2">
    <source>
        <dbReference type="EMBL" id="KAH0213431.1"/>
    </source>
</evidence>
<comment type="caution">
    <text evidence="2">The sequence shown here is derived from an EMBL/GenBank/DDBJ whole genome shotgun (WGS) entry which is preliminary data.</text>
</comment>
<feature type="compositionally biased region" description="Polar residues" evidence="1">
    <location>
        <begin position="439"/>
        <end position="469"/>
    </location>
</feature>
<dbReference type="OrthoDB" id="3440281at2759"/>
<name>A0A9P8K488_AURME</name>
<evidence type="ECO:0000313" key="3">
    <source>
        <dbReference type="Proteomes" id="UP000767238"/>
    </source>
</evidence>